<sequence>MSQASTMCVLPQDYPRIRVVGSFEELVMTPMSDGVNALCWPRELRGNFGEIVEKLAVERGITSIDEARLRALDLSGAGQVAREVLLQDQELLRERGLQPSLDCINGYVNEIESDLLRTDVQSWHADSATVEADTFLCTYFGAASEGLPNEEVVRRVDVPEFRAELLRLYGGRDDEGFCEFLNEHYLDLHYATKPHARPFSFGLGHLWRIAIEYPGCPVPPCVHRAPATLPRQPPRLLLIS</sequence>
<evidence type="ECO:0000313" key="1">
    <source>
        <dbReference type="EMBL" id="MFC5453568.1"/>
    </source>
</evidence>
<proteinExistence type="predicted"/>
<keyword evidence="2" id="KW-1185">Reference proteome</keyword>
<protein>
    <submittedName>
        <fullName evidence="1">Uncharacterized protein</fullName>
    </submittedName>
</protein>
<dbReference type="RefSeq" id="WP_377162768.1">
    <property type="nucleotide sequence ID" value="NZ_JBHSMQ010000001.1"/>
</dbReference>
<evidence type="ECO:0000313" key="2">
    <source>
        <dbReference type="Proteomes" id="UP001596052"/>
    </source>
</evidence>
<dbReference type="EMBL" id="JBHSMQ010000001">
    <property type="protein sequence ID" value="MFC5453568.1"/>
    <property type="molecule type" value="Genomic_DNA"/>
</dbReference>
<accession>A0ABW0KJF7</accession>
<gene>
    <name evidence="1" type="ORF">ACFQDI_01765</name>
</gene>
<name>A0ABW0KJF7_9BACT</name>
<organism evidence="1 2">
    <name type="scientific">Prosthecobacter fluviatilis</name>
    <dbReference type="NCBI Taxonomy" id="445931"/>
    <lineage>
        <taxon>Bacteria</taxon>
        <taxon>Pseudomonadati</taxon>
        <taxon>Verrucomicrobiota</taxon>
        <taxon>Verrucomicrobiia</taxon>
        <taxon>Verrucomicrobiales</taxon>
        <taxon>Verrucomicrobiaceae</taxon>
        <taxon>Prosthecobacter</taxon>
    </lineage>
</organism>
<comment type="caution">
    <text evidence="1">The sequence shown here is derived from an EMBL/GenBank/DDBJ whole genome shotgun (WGS) entry which is preliminary data.</text>
</comment>
<dbReference type="Proteomes" id="UP001596052">
    <property type="component" value="Unassembled WGS sequence"/>
</dbReference>
<reference evidence="2" key="1">
    <citation type="journal article" date="2019" name="Int. J. Syst. Evol. Microbiol.">
        <title>The Global Catalogue of Microorganisms (GCM) 10K type strain sequencing project: providing services to taxonomists for standard genome sequencing and annotation.</title>
        <authorList>
            <consortium name="The Broad Institute Genomics Platform"/>
            <consortium name="The Broad Institute Genome Sequencing Center for Infectious Disease"/>
            <person name="Wu L."/>
            <person name="Ma J."/>
        </authorList>
    </citation>
    <scope>NUCLEOTIDE SEQUENCE [LARGE SCALE GENOMIC DNA]</scope>
    <source>
        <strain evidence="2">CGMCC 4.1469</strain>
    </source>
</reference>